<reference evidence="1 2" key="1">
    <citation type="journal article" date="2024" name="BMC Biol.">
        <title>Comparative genomics of Ascetosporea gives new insight into the evolutionary basis for animal parasitism in Rhizaria.</title>
        <authorList>
            <person name="Hiltunen Thoren M."/>
            <person name="Onut-Brannstrom I."/>
            <person name="Alfjorden A."/>
            <person name="Peckova H."/>
            <person name="Swords F."/>
            <person name="Hooper C."/>
            <person name="Holzer A.S."/>
            <person name="Bass D."/>
            <person name="Burki F."/>
        </authorList>
    </citation>
    <scope>NUCLEOTIDE SEQUENCE [LARGE SCALE GENOMIC DNA]</scope>
    <source>
        <strain evidence="1">20-A016</strain>
    </source>
</reference>
<accession>A0ABV2AUV7</accession>
<gene>
    <name evidence="1" type="ORF">MHBO_005022</name>
</gene>
<name>A0ABV2AUV7_9EUKA</name>
<feature type="non-terminal residue" evidence="1">
    <location>
        <position position="162"/>
    </location>
</feature>
<evidence type="ECO:0000313" key="2">
    <source>
        <dbReference type="Proteomes" id="UP001439008"/>
    </source>
</evidence>
<dbReference type="Proteomes" id="UP001439008">
    <property type="component" value="Unassembled WGS sequence"/>
</dbReference>
<keyword evidence="2" id="KW-1185">Reference proteome</keyword>
<organism evidence="1 2">
    <name type="scientific">Bonamia ostreae</name>
    <dbReference type="NCBI Taxonomy" id="126728"/>
    <lineage>
        <taxon>Eukaryota</taxon>
        <taxon>Sar</taxon>
        <taxon>Rhizaria</taxon>
        <taxon>Endomyxa</taxon>
        <taxon>Ascetosporea</taxon>
        <taxon>Haplosporida</taxon>
        <taxon>Bonamia</taxon>
    </lineage>
</organism>
<evidence type="ECO:0000313" key="1">
    <source>
        <dbReference type="EMBL" id="MES1923449.1"/>
    </source>
</evidence>
<dbReference type="EMBL" id="JBDODL010006249">
    <property type="protein sequence ID" value="MES1923449.1"/>
    <property type="molecule type" value="Genomic_DNA"/>
</dbReference>
<comment type="caution">
    <text evidence="1">The sequence shown here is derived from an EMBL/GenBank/DDBJ whole genome shotgun (WGS) entry which is preliminary data.</text>
</comment>
<protein>
    <submittedName>
        <fullName evidence="1">Uncharacterized protein</fullName>
    </submittedName>
</protein>
<sequence>MTNIRKSNRLSTRKKKSYIDFKNSTDSEDFKLEKFDTEAYSSSSNDISNKNKKFKKSDPFFDNLGDDYVLREDSEKFQIGDKLIFVKKLAKNHKDINRQFFGYLDNLGNIEECFVKEIYYEKSLTGNNQRYINFEFEKHPFLSINLLYDKNFAFLIPCFIAK</sequence>
<proteinExistence type="predicted"/>